<evidence type="ECO:0000259" key="1">
    <source>
        <dbReference type="Pfam" id="PF00501"/>
    </source>
</evidence>
<reference evidence="2 3" key="1">
    <citation type="submission" date="2018-05" db="EMBL/GenBank/DDBJ databases">
        <title>Genomic Encyclopedia of Type Strains, Phase IV (KMG-IV): sequencing the most valuable type-strain genomes for metagenomic binning, comparative biology and taxonomic classification.</title>
        <authorList>
            <person name="Goeker M."/>
        </authorList>
    </citation>
    <scope>NUCLEOTIDE SEQUENCE [LARGE SCALE GENOMIC DNA]</scope>
    <source>
        <strain evidence="2 3">DSM 6462</strain>
    </source>
</reference>
<accession>A0A2V3UIY1</accession>
<evidence type="ECO:0000313" key="2">
    <source>
        <dbReference type="EMBL" id="PXW65126.1"/>
    </source>
</evidence>
<name>A0A2V3UIY1_9HYPH</name>
<dbReference type="InterPro" id="IPR000873">
    <property type="entry name" value="AMP-dep_synth/lig_dom"/>
</dbReference>
<sequence>MPHGKSEIFNPITVLEAAETEAWYAQGNGDACVGWPAPGVEIAIHDENGHPLPPGETGEVMIRAQHLMTGYVTTEGFRPIRADG</sequence>
<dbReference type="EMBL" id="QJJK01000001">
    <property type="protein sequence ID" value="PXW65126.1"/>
    <property type="molecule type" value="Genomic_DNA"/>
</dbReference>
<proteinExistence type="predicted"/>
<dbReference type="AlphaFoldDB" id="A0A2V3UIY1"/>
<evidence type="ECO:0000313" key="3">
    <source>
        <dbReference type="Proteomes" id="UP000248021"/>
    </source>
</evidence>
<dbReference type="Gene3D" id="3.40.50.12780">
    <property type="entry name" value="N-terminal domain of ligase-like"/>
    <property type="match status" value="1"/>
</dbReference>
<dbReference type="InterPro" id="IPR042099">
    <property type="entry name" value="ANL_N_sf"/>
</dbReference>
<protein>
    <submittedName>
        <fullName evidence="2">AMP-binding enzyme</fullName>
    </submittedName>
</protein>
<gene>
    <name evidence="2" type="ORF">C7450_101889</name>
</gene>
<keyword evidence="3" id="KW-1185">Reference proteome</keyword>
<dbReference type="Pfam" id="PF00501">
    <property type="entry name" value="AMP-binding"/>
    <property type="match status" value="1"/>
</dbReference>
<dbReference type="SUPFAM" id="SSF56801">
    <property type="entry name" value="Acetyl-CoA synthetase-like"/>
    <property type="match status" value="1"/>
</dbReference>
<organism evidence="2 3">
    <name type="scientific">Chelatococcus asaccharovorans</name>
    <dbReference type="NCBI Taxonomy" id="28210"/>
    <lineage>
        <taxon>Bacteria</taxon>
        <taxon>Pseudomonadati</taxon>
        <taxon>Pseudomonadota</taxon>
        <taxon>Alphaproteobacteria</taxon>
        <taxon>Hyphomicrobiales</taxon>
        <taxon>Chelatococcaceae</taxon>
        <taxon>Chelatococcus</taxon>
    </lineage>
</organism>
<dbReference type="Proteomes" id="UP000248021">
    <property type="component" value="Unassembled WGS sequence"/>
</dbReference>
<feature type="domain" description="AMP-dependent synthetase/ligase" evidence="1">
    <location>
        <begin position="30"/>
        <end position="71"/>
    </location>
</feature>
<comment type="caution">
    <text evidence="2">The sequence shown here is derived from an EMBL/GenBank/DDBJ whole genome shotgun (WGS) entry which is preliminary data.</text>
</comment>